<feature type="domain" description="PPM-type phosphatase" evidence="1">
    <location>
        <begin position="190"/>
        <end position="416"/>
    </location>
</feature>
<dbReference type="Pfam" id="PF13672">
    <property type="entry name" value="PP2C_2"/>
    <property type="match status" value="1"/>
</dbReference>
<dbReference type="Pfam" id="PF09867">
    <property type="entry name" value="TagF_N"/>
    <property type="match status" value="1"/>
</dbReference>
<comment type="caution">
    <text evidence="2">The sequence shown here is derived from an EMBL/GenBank/DDBJ whole genome shotgun (WGS) entry which is preliminary data.</text>
</comment>
<protein>
    <submittedName>
        <fullName evidence="2">Type VI secretion system ImpM family protein</fullName>
    </submittedName>
</protein>
<dbReference type="Gene3D" id="3.60.40.10">
    <property type="entry name" value="PPM-type phosphatase domain"/>
    <property type="match status" value="1"/>
</dbReference>
<dbReference type="Gene3D" id="3.40.1730.10">
    <property type="entry name" value="pa0076 domain"/>
    <property type="match status" value="1"/>
</dbReference>
<dbReference type="InterPro" id="IPR001932">
    <property type="entry name" value="PPM-type_phosphatase-like_dom"/>
</dbReference>
<dbReference type="AlphaFoldDB" id="A0A560BBS4"/>
<dbReference type="PROSITE" id="PS51746">
    <property type="entry name" value="PPM_2"/>
    <property type="match status" value="1"/>
</dbReference>
<gene>
    <name evidence="2" type="ORF">FBZ82_104196</name>
</gene>
<dbReference type="SMART" id="SM00331">
    <property type="entry name" value="PP2C_SIG"/>
    <property type="match status" value="1"/>
</dbReference>
<reference evidence="2 3" key="1">
    <citation type="submission" date="2019-06" db="EMBL/GenBank/DDBJ databases">
        <title>Genomic Encyclopedia of Type Strains, Phase IV (KMG-V): Genome sequencing to study the core and pangenomes of soil and plant-associated prokaryotes.</title>
        <authorList>
            <person name="Whitman W."/>
        </authorList>
    </citation>
    <scope>NUCLEOTIDE SEQUENCE [LARGE SCALE GENOMIC DNA]</scope>
    <source>
        <strain evidence="2 3">BR 11796</strain>
    </source>
</reference>
<evidence type="ECO:0000313" key="3">
    <source>
        <dbReference type="Proteomes" id="UP000316083"/>
    </source>
</evidence>
<dbReference type="Proteomes" id="UP000316083">
    <property type="component" value="Unassembled WGS sequence"/>
</dbReference>
<dbReference type="RefSeq" id="WP_145675438.1">
    <property type="nucleotide sequence ID" value="NZ_VITF01000004.1"/>
</dbReference>
<organism evidence="2 3">
    <name type="scientific">Azospirillum brasilense</name>
    <dbReference type="NCBI Taxonomy" id="192"/>
    <lineage>
        <taxon>Bacteria</taxon>
        <taxon>Pseudomonadati</taxon>
        <taxon>Pseudomonadota</taxon>
        <taxon>Alphaproteobacteria</taxon>
        <taxon>Rhodospirillales</taxon>
        <taxon>Azospirillaceae</taxon>
        <taxon>Azospirillum</taxon>
    </lineage>
</organism>
<evidence type="ECO:0000259" key="1">
    <source>
        <dbReference type="PROSITE" id="PS51746"/>
    </source>
</evidence>
<accession>A0A560BBS4</accession>
<evidence type="ECO:0000313" key="2">
    <source>
        <dbReference type="EMBL" id="TWA70036.1"/>
    </source>
</evidence>
<dbReference type="InterPro" id="IPR017748">
    <property type="entry name" value="TagF"/>
</dbReference>
<name>A0A560BBS4_AZOBR</name>
<dbReference type="NCBIfam" id="TIGR03373">
    <property type="entry name" value="VI_minor_4"/>
    <property type="match status" value="1"/>
</dbReference>
<dbReference type="InterPro" id="IPR038225">
    <property type="entry name" value="TagF_sf"/>
</dbReference>
<dbReference type="EMBL" id="VITF01000004">
    <property type="protein sequence ID" value="TWA70036.1"/>
    <property type="molecule type" value="Genomic_DNA"/>
</dbReference>
<sequence length="419" mass="43756">MPSEPLSGFFGKLPARGDFVARSLPPGFREVWDGWLSQVVADSRCWLAGGPEERWGRVFAAAPVWRFALGPDVAGAQALCGLLVPSIDNAGRAFPLTLVAVSSDGAGSSDGACGWFDHAEAMLLDVLDRGGEPEALAAALTDLPAAPHLAEPGRSWWWIADHPPTVHSGLPDSQAFVAMLTGGAVLFPIRSAAATDPGTVRTRNEDAMLDRPDLGLWAVADGLGGLDAGDRASRLVIGQLGALAPATSAQTLLHDVGRILRSANAELHEAPTAMACTLVALLVFGRHFAAVWAGDSRLYRLRAGVLEQLTTDHSVVQAMVEAGALASCDAAHHPRGNEVTRAVGAADTLSLDVIQGELVPGDLFLLCSDGLTKVLPDADIGRIAASQPVDRLPAHLVRIVREIGAPDNITVVAVEVASP</sequence>
<dbReference type="CDD" id="cd00143">
    <property type="entry name" value="PP2Cc"/>
    <property type="match status" value="1"/>
</dbReference>
<dbReference type="InterPro" id="IPR036457">
    <property type="entry name" value="PPM-type-like_dom_sf"/>
</dbReference>
<dbReference type="SUPFAM" id="SSF81606">
    <property type="entry name" value="PP2C-like"/>
    <property type="match status" value="1"/>
</dbReference>
<proteinExistence type="predicted"/>
<dbReference type="SMART" id="SM00332">
    <property type="entry name" value="PP2Cc"/>
    <property type="match status" value="1"/>
</dbReference>